<dbReference type="CDD" id="cd07521">
    <property type="entry name" value="HAD_FCP1-like"/>
    <property type="match status" value="1"/>
</dbReference>
<evidence type="ECO:0000313" key="3">
    <source>
        <dbReference type="EMBL" id="KAJ3479118.1"/>
    </source>
</evidence>
<dbReference type="AlphaFoldDB" id="A0AAD5UXH2"/>
<dbReference type="GO" id="GO:0016791">
    <property type="term" value="F:phosphatase activity"/>
    <property type="evidence" value="ECO:0007669"/>
    <property type="project" value="InterPro"/>
</dbReference>
<feature type="compositionally biased region" description="Polar residues" evidence="1">
    <location>
        <begin position="182"/>
        <end position="196"/>
    </location>
</feature>
<dbReference type="Proteomes" id="UP001212997">
    <property type="component" value="Unassembled WGS sequence"/>
</dbReference>
<feature type="domain" description="FCP1 homology" evidence="2">
    <location>
        <begin position="337"/>
        <end position="495"/>
    </location>
</feature>
<keyword evidence="4" id="KW-1185">Reference proteome</keyword>
<name>A0AAD5UXH2_9APHY</name>
<dbReference type="FunFam" id="3.40.50.1000:FF:000093">
    <property type="entry name" value="NLI interacting factor-like phosphatase family protein"/>
    <property type="match status" value="1"/>
</dbReference>
<feature type="compositionally biased region" description="Basic and acidic residues" evidence="1">
    <location>
        <begin position="142"/>
        <end position="151"/>
    </location>
</feature>
<comment type="caution">
    <text evidence="3">The sequence shown here is derived from an EMBL/GenBank/DDBJ whole genome shotgun (WGS) entry which is preliminary data.</text>
</comment>
<evidence type="ECO:0000256" key="1">
    <source>
        <dbReference type="SAM" id="MobiDB-lite"/>
    </source>
</evidence>
<sequence>MSASDTPSRTTSLKRFFSRGGKADRRKQSAEGSSPKQKVKSASQPKAPQEGAQDSPSSAQANSTEQPAASKNPVKDSNNTNNTHHPSDPQATSPQSGEKGQVPSPSHSVPQPATSTSASSSSLPPDTEVMTPSSPIDGSDESTEKQKRRESSGTYTLTVPLRGHHHARKETRSTSESTTVTPQRPSTISGPQTSSKSADKKRKMGFFGRITTLLTSSSPQALTIVPPPTLQDGEIVVPPTPTRQLLPLSETDGLTSGAVQPPGSTGEETKQEIVQVVVGDSGEESDGSYSEDEVFTVGLRVEDLEDEEQRLIKQGGTGIPTGPDGKPKPLLPPVSPKHAGRKCLVLDLDETLVHSSLKPVPSPDFIVPVEIEYNWHNFYVLKRPGVDSFLRRMGELYEVVVFTASLSKYADPVLDRLDPERTVAHRLFRESCYNHRGNYVKDLSQLGRPIGDTIILDNSPASYIFHPHNAVPVSSWFSDIHDTELSDMTPFLADLSVTSDVREILNPSM</sequence>
<feature type="compositionally biased region" description="Polar residues" evidence="1">
    <location>
        <begin position="1"/>
        <end position="13"/>
    </location>
</feature>
<organism evidence="3 4">
    <name type="scientific">Meripilus lineatus</name>
    <dbReference type="NCBI Taxonomy" id="2056292"/>
    <lineage>
        <taxon>Eukaryota</taxon>
        <taxon>Fungi</taxon>
        <taxon>Dikarya</taxon>
        <taxon>Basidiomycota</taxon>
        <taxon>Agaricomycotina</taxon>
        <taxon>Agaricomycetes</taxon>
        <taxon>Polyporales</taxon>
        <taxon>Meripilaceae</taxon>
        <taxon>Meripilus</taxon>
    </lineage>
</organism>
<gene>
    <name evidence="3" type="ORF">NLI96_g9281</name>
</gene>
<dbReference type="InterPro" id="IPR004274">
    <property type="entry name" value="FCP1_dom"/>
</dbReference>
<feature type="region of interest" description="Disordered" evidence="1">
    <location>
        <begin position="1"/>
        <end position="202"/>
    </location>
</feature>
<accession>A0AAD5UXH2</accession>
<dbReference type="EMBL" id="JANAWD010000461">
    <property type="protein sequence ID" value="KAJ3479118.1"/>
    <property type="molecule type" value="Genomic_DNA"/>
</dbReference>
<dbReference type="InterPro" id="IPR011948">
    <property type="entry name" value="Dullard_phosphatase"/>
</dbReference>
<feature type="compositionally biased region" description="Low complexity" evidence="1">
    <location>
        <begin position="101"/>
        <end position="122"/>
    </location>
</feature>
<dbReference type="Pfam" id="PF03031">
    <property type="entry name" value="NIF"/>
    <property type="match status" value="1"/>
</dbReference>
<dbReference type="PANTHER" id="PTHR12210">
    <property type="entry name" value="DULLARD PROTEIN PHOSPHATASE"/>
    <property type="match status" value="1"/>
</dbReference>
<evidence type="ECO:0000259" key="2">
    <source>
        <dbReference type="PROSITE" id="PS50969"/>
    </source>
</evidence>
<dbReference type="InterPro" id="IPR023214">
    <property type="entry name" value="HAD_sf"/>
</dbReference>
<dbReference type="Gene3D" id="3.40.50.1000">
    <property type="entry name" value="HAD superfamily/HAD-like"/>
    <property type="match status" value="1"/>
</dbReference>
<dbReference type="SUPFAM" id="SSF56784">
    <property type="entry name" value="HAD-like"/>
    <property type="match status" value="1"/>
</dbReference>
<dbReference type="InterPro" id="IPR036412">
    <property type="entry name" value="HAD-like_sf"/>
</dbReference>
<reference evidence="3" key="1">
    <citation type="submission" date="2022-07" db="EMBL/GenBank/DDBJ databases">
        <title>Genome Sequence of Physisporinus lineatus.</title>
        <authorList>
            <person name="Buettner E."/>
        </authorList>
    </citation>
    <scope>NUCLEOTIDE SEQUENCE</scope>
    <source>
        <strain evidence="3">VT162</strain>
    </source>
</reference>
<evidence type="ECO:0000313" key="4">
    <source>
        <dbReference type="Proteomes" id="UP001212997"/>
    </source>
</evidence>
<dbReference type="NCBIfam" id="TIGR02251">
    <property type="entry name" value="HIF-SF_euk"/>
    <property type="match status" value="1"/>
</dbReference>
<feature type="compositionally biased region" description="Polar residues" evidence="1">
    <location>
        <begin position="30"/>
        <end position="98"/>
    </location>
</feature>
<dbReference type="PROSITE" id="PS50969">
    <property type="entry name" value="FCP1"/>
    <property type="match status" value="1"/>
</dbReference>
<dbReference type="SMART" id="SM00577">
    <property type="entry name" value="CPDc"/>
    <property type="match status" value="1"/>
</dbReference>
<protein>
    <recommendedName>
        <fullName evidence="2">FCP1 homology domain-containing protein</fullName>
    </recommendedName>
</protein>
<proteinExistence type="predicted"/>
<dbReference type="InterPro" id="IPR050365">
    <property type="entry name" value="TIM50"/>
</dbReference>